<evidence type="ECO:0000256" key="9">
    <source>
        <dbReference type="SAM" id="Phobius"/>
    </source>
</evidence>
<feature type="transmembrane region" description="Helical" evidence="9">
    <location>
        <begin position="423"/>
        <end position="446"/>
    </location>
</feature>
<dbReference type="InterPro" id="IPR003856">
    <property type="entry name" value="LPS_length_determ_N"/>
</dbReference>
<dbReference type="InterPro" id="IPR050445">
    <property type="entry name" value="Bact_polysacc_biosynth/exp"/>
</dbReference>
<evidence type="ECO:0000256" key="6">
    <source>
        <dbReference type="ARBA" id="ARBA00022989"/>
    </source>
</evidence>
<feature type="domain" description="Tyrosine-protein kinase G-rich" evidence="12">
    <location>
        <begin position="371"/>
        <end position="442"/>
    </location>
</feature>
<keyword evidence="3 9" id="KW-0812">Transmembrane</keyword>
<feature type="domain" description="Polysaccharide chain length determinant N-terminal" evidence="11">
    <location>
        <begin position="15"/>
        <end position="106"/>
    </location>
</feature>
<evidence type="ECO:0000313" key="13">
    <source>
        <dbReference type="EMBL" id="SKC30658.1"/>
    </source>
</evidence>
<feature type="coiled-coil region" evidence="8">
    <location>
        <begin position="190"/>
        <end position="217"/>
    </location>
</feature>
<evidence type="ECO:0000256" key="2">
    <source>
        <dbReference type="ARBA" id="ARBA00022475"/>
    </source>
</evidence>
<organism evidence="13 14">
    <name type="scientific">Photobacterium piscicola</name>
    <dbReference type="NCBI Taxonomy" id="1378299"/>
    <lineage>
        <taxon>Bacteria</taxon>
        <taxon>Pseudomonadati</taxon>
        <taxon>Pseudomonadota</taxon>
        <taxon>Gammaproteobacteria</taxon>
        <taxon>Vibrionales</taxon>
        <taxon>Vibrionaceae</taxon>
        <taxon>Photobacterium</taxon>
    </lineage>
</organism>
<feature type="domain" description="CobQ/CobB/MinD/ParA nucleotide binding" evidence="10">
    <location>
        <begin position="511"/>
        <end position="692"/>
    </location>
</feature>
<dbReference type="CDD" id="cd05387">
    <property type="entry name" value="BY-kinase"/>
    <property type="match status" value="1"/>
</dbReference>
<dbReference type="InterPro" id="IPR002586">
    <property type="entry name" value="CobQ/CobB/MinD/ParA_Nub-bd_dom"/>
</dbReference>
<evidence type="ECO:0000256" key="5">
    <source>
        <dbReference type="ARBA" id="ARBA00022840"/>
    </source>
</evidence>
<protein>
    <submittedName>
        <fullName evidence="13">Putative tyrosine-protein kinase in cps region</fullName>
        <ecNumber evidence="13">2.7.10.-</ecNumber>
    </submittedName>
</protein>
<dbReference type="Pfam" id="PF01656">
    <property type="entry name" value="CbiA"/>
    <property type="match status" value="1"/>
</dbReference>
<dbReference type="OrthoDB" id="9775724at2"/>
<dbReference type="RefSeq" id="WP_080155532.1">
    <property type="nucleotide sequence ID" value="NZ_FUZI01000001.1"/>
</dbReference>
<proteinExistence type="predicted"/>
<dbReference type="GO" id="GO:0004713">
    <property type="term" value="F:protein tyrosine kinase activity"/>
    <property type="evidence" value="ECO:0007669"/>
    <property type="project" value="TreeGrafter"/>
</dbReference>
<dbReference type="Pfam" id="PF02706">
    <property type="entry name" value="Wzz"/>
    <property type="match status" value="1"/>
</dbReference>
<evidence type="ECO:0000256" key="3">
    <source>
        <dbReference type="ARBA" id="ARBA00022692"/>
    </source>
</evidence>
<keyword evidence="5" id="KW-0067">ATP-binding</keyword>
<dbReference type="SUPFAM" id="SSF52540">
    <property type="entry name" value="P-loop containing nucleoside triphosphate hydrolases"/>
    <property type="match status" value="1"/>
</dbReference>
<dbReference type="InterPro" id="IPR005702">
    <property type="entry name" value="Wzc-like_C"/>
</dbReference>
<reference evidence="13 14" key="1">
    <citation type="submission" date="2017-02" db="EMBL/GenBank/DDBJ databases">
        <authorList>
            <person name="Peterson S.W."/>
        </authorList>
    </citation>
    <scope>NUCLEOTIDE SEQUENCE [LARGE SCALE GENOMIC DNA]</scope>
    <source>
        <strain evidence="14">type strain: NCCB 100098</strain>
    </source>
</reference>
<gene>
    <name evidence="13" type="ORF">CZ809_00134</name>
</gene>
<dbReference type="EC" id="2.7.10.-" evidence="13"/>
<evidence type="ECO:0000259" key="10">
    <source>
        <dbReference type="Pfam" id="PF01656"/>
    </source>
</evidence>
<dbReference type="AlphaFoldDB" id="A0A1T5HV11"/>
<dbReference type="GO" id="GO:0005886">
    <property type="term" value="C:plasma membrane"/>
    <property type="evidence" value="ECO:0007669"/>
    <property type="project" value="UniProtKB-SubCell"/>
</dbReference>
<dbReference type="EMBL" id="FUZI01000001">
    <property type="protein sequence ID" value="SKC30658.1"/>
    <property type="molecule type" value="Genomic_DNA"/>
</dbReference>
<sequence length="699" mass="77641">MSSLFVEDGSKLESTIDFSRLLKSTKKNWWKILAFTILVTGIATPFILKLTPKYEAYATVLLKAELTNPTTFEKVVDFDSTRKEYYETQYQLLKSRRVISQVVDDLKLYQNPEFIGKKPVKDDTLAKQKERSIQYVLTHMTISPVRKTQLVEVGFESTTAKDAAAVANDIVKVFVNYSVEDNRDASLNVSSLLETEVNDLNHQLKAKEAKLNAFLKKEGLITFRGVDGFQTEQLSLLTDSLATATAQRVNLEALYKTVSSYQKQGFNALAAIPDVSRHPQMENLRQMIIEQKTQLADLENRYGPKYEKVIQARSQLVVLQGQASKLINQIAEGIKEQYQASVIKQNQLQAAVDKRTNAFQLLGEKKTQYNNMMDDISQTRTLYNQLLQRQNETQVSGQFSEPTAKAIDSAIVPLKPTKPNKKLLIVVVAIMSLLIAVLFVIIMAALNNKVMSINEIKRRLGLDVVGEIKSYPQAVTPKAVLDNSAQFSTLDEASLGIRSQLLLLNTDAKMLAVTSATSQEGKSLVATLAAKALAIDTKVLLIDMDLRHRNITKSLGYADSKGLTDILYHNIATNDAIVNHHGIDILAVGSDTTRSPLVVLTHQKLAALCTELRQCYDYIIIDTPAVTDAKDAILISQFTDSVLFVVASNENSANVSLSALKQLKQYKATVLGCVLNKVNTKLLESNENITTTLSKDVLL</sequence>
<dbReference type="Gene3D" id="3.40.50.300">
    <property type="entry name" value="P-loop containing nucleotide triphosphate hydrolases"/>
    <property type="match status" value="1"/>
</dbReference>
<keyword evidence="13" id="KW-0418">Kinase</keyword>
<evidence type="ECO:0000313" key="14">
    <source>
        <dbReference type="Proteomes" id="UP000189966"/>
    </source>
</evidence>
<evidence type="ECO:0000256" key="4">
    <source>
        <dbReference type="ARBA" id="ARBA00022741"/>
    </source>
</evidence>
<dbReference type="InterPro" id="IPR027417">
    <property type="entry name" value="P-loop_NTPase"/>
</dbReference>
<keyword evidence="2" id="KW-1003">Cell membrane</keyword>
<keyword evidence="13" id="KW-0808">Transferase</keyword>
<evidence type="ECO:0000259" key="12">
    <source>
        <dbReference type="Pfam" id="PF13807"/>
    </source>
</evidence>
<dbReference type="Proteomes" id="UP000189966">
    <property type="component" value="Unassembled WGS sequence"/>
</dbReference>
<name>A0A1T5HV11_9GAMM</name>
<accession>A0A1T5HV11</accession>
<evidence type="ECO:0000256" key="1">
    <source>
        <dbReference type="ARBA" id="ARBA00004651"/>
    </source>
</evidence>
<dbReference type="PANTHER" id="PTHR32309:SF13">
    <property type="entry name" value="FERRIC ENTEROBACTIN TRANSPORT PROTEIN FEPE"/>
    <property type="match status" value="1"/>
</dbReference>
<keyword evidence="4" id="KW-0547">Nucleotide-binding</keyword>
<evidence type="ECO:0000256" key="8">
    <source>
        <dbReference type="SAM" id="Coils"/>
    </source>
</evidence>
<keyword evidence="7 9" id="KW-0472">Membrane</keyword>
<comment type="subcellular location">
    <subcellularLocation>
        <location evidence="1">Cell membrane</location>
        <topology evidence="1">Multi-pass membrane protein</topology>
    </subcellularLocation>
</comment>
<evidence type="ECO:0000259" key="11">
    <source>
        <dbReference type="Pfam" id="PF02706"/>
    </source>
</evidence>
<keyword evidence="6 9" id="KW-1133">Transmembrane helix</keyword>
<evidence type="ECO:0000256" key="7">
    <source>
        <dbReference type="ARBA" id="ARBA00023136"/>
    </source>
</evidence>
<dbReference type="Pfam" id="PF13807">
    <property type="entry name" value="GNVR"/>
    <property type="match status" value="1"/>
</dbReference>
<feature type="transmembrane region" description="Helical" evidence="9">
    <location>
        <begin position="29"/>
        <end position="48"/>
    </location>
</feature>
<dbReference type="InterPro" id="IPR032807">
    <property type="entry name" value="GNVR"/>
</dbReference>
<dbReference type="PANTHER" id="PTHR32309">
    <property type="entry name" value="TYROSINE-PROTEIN KINASE"/>
    <property type="match status" value="1"/>
</dbReference>
<keyword evidence="8" id="KW-0175">Coiled coil</keyword>